<protein>
    <recommendedName>
        <fullName evidence="4">3-keto-disaccharide hydrolase domain-containing protein</fullName>
    </recommendedName>
</protein>
<feature type="chain" id="PRO_5003312420" description="3-keto-disaccharide hydrolase domain-containing protein" evidence="1">
    <location>
        <begin position="23"/>
        <end position="249"/>
    </location>
</feature>
<dbReference type="AlphaFoldDB" id="F4L276"/>
<dbReference type="eggNOG" id="COG3848">
    <property type="taxonomic scope" value="Bacteria"/>
</dbReference>
<sequence>MTTPSMFMLEIFLCLVGAHILAACGNGQTAITQAQKQQIDQLARFADSLQPQASWNFDFEKLPAGQTPIGWTPYFTGEGNTDWKISRDNENQVLAQLYSDNPGSHFNIIVNDSISAKDLKLSIKLKGVGGKHDQGGGLVWRFIDKNNHYIVRANPLEDNVVLYKMEKGKRIDLPLVGLGKTYGMQTEPLGKAWNTLSLTVKGEWFTVFLNGKELFKVQDQTFSDPGKVGFWTKADAVTYFDDFEVGKFE</sequence>
<dbReference type="KEGG" id="hhy:Halhy_3831"/>
<dbReference type="STRING" id="760192.Halhy_3831"/>
<keyword evidence="1" id="KW-0732">Signal</keyword>
<evidence type="ECO:0008006" key="4">
    <source>
        <dbReference type="Google" id="ProtNLM"/>
    </source>
</evidence>
<accession>F4L276</accession>
<evidence type="ECO:0000313" key="2">
    <source>
        <dbReference type="EMBL" id="AEE51683.1"/>
    </source>
</evidence>
<keyword evidence="3" id="KW-1185">Reference proteome</keyword>
<evidence type="ECO:0000313" key="3">
    <source>
        <dbReference type="Proteomes" id="UP000008461"/>
    </source>
</evidence>
<dbReference type="HOGENOM" id="CLU_097485_0_0_10"/>
<dbReference type="OrthoDB" id="9760711at2"/>
<reference key="2">
    <citation type="submission" date="2011-04" db="EMBL/GenBank/DDBJ databases">
        <title>Complete sequence of chromosome of Haliscomenobacter hydrossis DSM 1100.</title>
        <authorList>
            <consortium name="US DOE Joint Genome Institute (JGI-PGF)"/>
            <person name="Lucas S."/>
            <person name="Han J."/>
            <person name="Lapidus A."/>
            <person name="Bruce D."/>
            <person name="Goodwin L."/>
            <person name="Pitluck S."/>
            <person name="Peters L."/>
            <person name="Kyrpides N."/>
            <person name="Mavromatis K."/>
            <person name="Ivanova N."/>
            <person name="Ovchinnikova G."/>
            <person name="Pagani I."/>
            <person name="Daligault H."/>
            <person name="Detter J.C."/>
            <person name="Han C."/>
            <person name="Land M."/>
            <person name="Hauser L."/>
            <person name="Markowitz V."/>
            <person name="Cheng J.-F."/>
            <person name="Hugenholtz P."/>
            <person name="Woyke T."/>
            <person name="Wu D."/>
            <person name="Verbarg S."/>
            <person name="Frueling A."/>
            <person name="Brambilla E."/>
            <person name="Klenk H.-P."/>
            <person name="Eisen J.A."/>
        </authorList>
    </citation>
    <scope>NUCLEOTIDE SEQUENCE</scope>
    <source>
        <strain>DSM 1100</strain>
    </source>
</reference>
<dbReference type="RefSeq" id="WP_013766222.1">
    <property type="nucleotide sequence ID" value="NC_015510.1"/>
</dbReference>
<gene>
    <name evidence="2" type="ordered locus">Halhy_3831</name>
</gene>
<dbReference type="EMBL" id="CP002691">
    <property type="protein sequence ID" value="AEE51683.1"/>
    <property type="molecule type" value="Genomic_DNA"/>
</dbReference>
<feature type="signal peptide" evidence="1">
    <location>
        <begin position="1"/>
        <end position="22"/>
    </location>
</feature>
<organism evidence="2 3">
    <name type="scientific">Haliscomenobacter hydrossis (strain ATCC 27775 / DSM 1100 / LMG 10767 / O)</name>
    <dbReference type="NCBI Taxonomy" id="760192"/>
    <lineage>
        <taxon>Bacteria</taxon>
        <taxon>Pseudomonadati</taxon>
        <taxon>Bacteroidota</taxon>
        <taxon>Saprospiria</taxon>
        <taxon>Saprospirales</taxon>
        <taxon>Haliscomenobacteraceae</taxon>
        <taxon>Haliscomenobacter</taxon>
    </lineage>
</organism>
<name>F4L276_HALH1</name>
<evidence type="ECO:0000256" key="1">
    <source>
        <dbReference type="SAM" id="SignalP"/>
    </source>
</evidence>
<proteinExistence type="predicted"/>
<dbReference type="Proteomes" id="UP000008461">
    <property type="component" value="Chromosome"/>
</dbReference>
<dbReference type="Gene3D" id="2.60.120.560">
    <property type="entry name" value="Exo-inulinase, domain 1"/>
    <property type="match status" value="1"/>
</dbReference>
<reference evidence="2 3" key="1">
    <citation type="journal article" date="2011" name="Stand. Genomic Sci.">
        <title>Complete genome sequence of Haliscomenobacter hydrossis type strain (O).</title>
        <authorList>
            <consortium name="US DOE Joint Genome Institute (JGI-PGF)"/>
            <person name="Daligault H."/>
            <person name="Lapidus A."/>
            <person name="Zeytun A."/>
            <person name="Nolan M."/>
            <person name="Lucas S."/>
            <person name="Del Rio T.G."/>
            <person name="Tice H."/>
            <person name="Cheng J.F."/>
            <person name="Tapia R."/>
            <person name="Han C."/>
            <person name="Goodwin L."/>
            <person name="Pitluck S."/>
            <person name="Liolios K."/>
            <person name="Pagani I."/>
            <person name="Ivanova N."/>
            <person name="Huntemann M."/>
            <person name="Mavromatis K."/>
            <person name="Mikhailova N."/>
            <person name="Pati A."/>
            <person name="Chen A."/>
            <person name="Palaniappan K."/>
            <person name="Land M."/>
            <person name="Hauser L."/>
            <person name="Brambilla E.M."/>
            <person name="Rohde M."/>
            <person name="Verbarg S."/>
            <person name="Goker M."/>
            <person name="Bristow J."/>
            <person name="Eisen J.A."/>
            <person name="Markowitz V."/>
            <person name="Hugenholtz P."/>
            <person name="Kyrpides N.C."/>
            <person name="Klenk H.P."/>
            <person name="Woyke T."/>
        </authorList>
    </citation>
    <scope>NUCLEOTIDE SEQUENCE [LARGE SCALE GENOMIC DNA]</scope>
    <source>
        <strain evidence="3">ATCC 27775 / DSM 1100 / LMG 10767 / O</strain>
    </source>
</reference>